<dbReference type="GO" id="GO:0016832">
    <property type="term" value="F:aldehyde-lyase activity"/>
    <property type="evidence" value="ECO:0007669"/>
    <property type="project" value="InterPro"/>
</dbReference>
<gene>
    <name evidence="1" type="ORF">EHT87_16675</name>
</gene>
<dbReference type="OrthoDB" id="9768449at2"/>
<dbReference type="Proteomes" id="UP000274271">
    <property type="component" value="Unassembled WGS sequence"/>
</dbReference>
<organism evidence="1 2">
    <name type="scientific">Larkinella knui</name>
    <dbReference type="NCBI Taxonomy" id="2025310"/>
    <lineage>
        <taxon>Bacteria</taxon>
        <taxon>Pseudomonadati</taxon>
        <taxon>Bacteroidota</taxon>
        <taxon>Cytophagia</taxon>
        <taxon>Cytophagales</taxon>
        <taxon>Spirosomataceae</taxon>
        <taxon>Larkinella</taxon>
    </lineage>
</organism>
<sequence length="66" mass="7505">MKIIINCLRTGINLQNRSCGQQKAGIVRVYIPPDANCPFSVMDHCLPSRHYGHVIVAGKHRLIFRF</sequence>
<accession>A0A3P1CKN7</accession>
<dbReference type="Gene3D" id="3.40.50.970">
    <property type="match status" value="1"/>
</dbReference>
<dbReference type="InterPro" id="IPR005593">
    <property type="entry name" value="Xul5P/Fru6P_PKetolase"/>
</dbReference>
<proteinExistence type="predicted"/>
<dbReference type="AlphaFoldDB" id="A0A3P1CKN7"/>
<protein>
    <submittedName>
        <fullName evidence="1">Uncharacterized protein</fullName>
    </submittedName>
</protein>
<dbReference type="GO" id="GO:0005975">
    <property type="term" value="P:carbohydrate metabolic process"/>
    <property type="evidence" value="ECO:0007669"/>
    <property type="project" value="InterPro"/>
</dbReference>
<keyword evidence="2" id="KW-1185">Reference proteome</keyword>
<dbReference type="EMBL" id="RQJP01000003">
    <property type="protein sequence ID" value="RRB13891.1"/>
    <property type="molecule type" value="Genomic_DNA"/>
</dbReference>
<evidence type="ECO:0000313" key="2">
    <source>
        <dbReference type="Proteomes" id="UP000274271"/>
    </source>
</evidence>
<name>A0A3P1CKN7_9BACT</name>
<evidence type="ECO:0000313" key="1">
    <source>
        <dbReference type="EMBL" id="RRB13891.1"/>
    </source>
</evidence>
<dbReference type="Pfam" id="PF03894">
    <property type="entry name" value="XFP"/>
    <property type="match status" value="1"/>
</dbReference>
<comment type="caution">
    <text evidence="1">The sequence shown here is derived from an EMBL/GenBank/DDBJ whole genome shotgun (WGS) entry which is preliminary data.</text>
</comment>
<reference evidence="1 2" key="1">
    <citation type="submission" date="2018-11" db="EMBL/GenBank/DDBJ databases">
        <authorList>
            <person name="Zhou Z."/>
            <person name="Wang G."/>
        </authorList>
    </citation>
    <scope>NUCLEOTIDE SEQUENCE [LARGE SCALE GENOMIC DNA]</scope>
    <source>
        <strain evidence="1 2">KCTC42998</strain>
    </source>
</reference>